<keyword evidence="1" id="KW-1133">Transmembrane helix</keyword>
<dbReference type="RefSeq" id="WP_151573507.1">
    <property type="nucleotide sequence ID" value="NZ_WBOT01000002.1"/>
</dbReference>
<evidence type="ECO:0000313" key="3">
    <source>
        <dbReference type="Proteomes" id="UP000441354"/>
    </source>
</evidence>
<feature type="transmembrane region" description="Helical" evidence="1">
    <location>
        <begin position="6"/>
        <end position="23"/>
    </location>
</feature>
<keyword evidence="1" id="KW-0812">Transmembrane</keyword>
<accession>A0A7V7UWQ7</accession>
<proteinExistence type="predicted"/>
<organism evidence="2 3">
    <name type="scientific">Bacillus mesophilum</name>
    <dbReference type="NCBI Taxonomy" id="1071718"/>
    <lineage>
        <taxon>Bacteria</taxon>
        <taxon>Bacillati</taxon>
        <taxon>Bacillota</taxon>
        <taxon>Bacilli</taxon>
        <taxon>Bacillales</taxon>
        <taxon>Bacillaceae</taxon>
        <taxon>Bacillus</taxon>
    </lineage>
</organism>
<sequence>MILITAAFIIIAINIVGFLIMMIDKRKAVNQEYRISEKNLWTVAIFFGAAGMTVGMNMFRHKTKHTQFKIGLPLLTIIQLVILYFLPHII</sequence>
<reference evidence="2 3" key="1">
    <citation type="journal article" date="2014" name="Arch. Microbiol.">
        <title>Bacillus mesophilum sp. nov., strain IITR-54T, a novel 4-chlorobiphenyl dechlorinating bacterium.</title>
        <authorList>
            <person name="Manickam N."/>
            <person name="Singh N.K."/>
            <person name="Bajaj A."/>
            <person name="Kumar R.M."/>
            <person name="Kaur G."/>
            <person name="Kaur N."/>
            <person name="Bala M."/>
            <person name="Kumar A."/>
            <person name="Mayilraj S."/>
        </authorList>
    </citation>
    <scope>NUCLEOTIDE SEQUENCE [LARGE SCALE GENOMIC DNA]</scope>
    <source>
        <strain evidence="2 3">IITR-54</strain>
    </source>
</reference>
<feature type="transmembrane region" description="Helical" evidence="1">
    <location>
        <begin position="70"/>
        <end position="86"/>
    </location>
</feature>
<feature type="transmembrane region" description="Helical" evidence="1">
    <location>
        <begin position="39"/>
        <end position="58"/>
    </location>
</feature>
<name>A0A7V7UWQ7_9BACI</name>
<evidence type="ECO:0000256" key="1">
    <source>
        <dbReference type="SAM" id="Phobius"/>
    </source>
</evidence>
<dbReference type="EMBL" id="WBOT01000002">
    <property type="protein sequence ID" value="KAB2334179.1"/>
    <property type="molecule type" value="Genomic_DNA"/>
</dbReference>
<comment type="caution">
    <text evidence="2">The sequence shown here is derived from an EMBL/GenBank/DDBJ whole genome shotgun (WGS) entry which is preliminary data.</text>
</comment>
<dbReference type="Pfam" id="PF06961">
    <property type="entry name" value="DUF1294"/>
    <property type="match status" value="1"/>
</dbReference>
<keyword evidence="1" id="KW-0472">Membrane</keyword>
<keyword evidence="3" id="KW-1185">Reference proteome</keyword>
<protein>
    <submittedName>
        <fullName evidence="2">DUF1294 domain-containing protein</fullName>
    </submittedName>
</protein>
<evidence type="ECO:0000313" key="2">
    <source>
        <dbReference type="EMBL" id="KAB2334179.1"/>
    </source>
</evidence>
<dbReference type="InterPro" id="IPR010718">
    <property type="entry name" value="DUF1294"/>
</dbReference>
<dbReference type="Proteomes" id="UP000441354">
    <property type="component" value="Unassembled WGS sequence"/>
</dbReference>
<dbReference type="AlphaFoldDB" id="A0A7V7UWQ7"/>
<gene>
    <name evidence="2" type="ORF">F7732_08895</name>
</gene>
<dbReference type="OrthoDB" id="1698854at2"/>